<dbReference type="PANTHER" id="PTHR31669:SF251">
    <property type="entry name" value="PROTEIN FAR1-RELATED SEQUENCE"/>
    <property type="match status" value="1"/>
</dbReference>
<dbReference type="OrthoDB" id="751756at2759"/>
<protein>
    <recommendedName>
        <fullName evidence="4">SWIM-type domain-containing protein</fullName>
    </recommendedName>
</protein>
<feature type="compositionally biased region" description="Low complexity" evidence="1">
    <location>
        <begin position="714"/>
        <end position="726"/>
    </location>
</feature>
<reference evidence="2 3" key="1">
    <citation type="journal article" date="2012" name="Genome Biol.">
        <title>Genome and low-iron response of an oceanic diatom adapted to chronic iron limitation.</title>
        <authorList>
            <person name="Lommer M."/>
            <person name="Specht M."/>
            <person name="Roy A.S."/>
            <person name="Kraemer L."/>
            <person name="Andreson R."/>
            <person name="Gutowska M.A."/>
            <person name="Wolf J."/>
            <person name="Bergner S.V."/>
            <person name="Schilhabel M.B."/>
            <person name="Klostermeier U.C."/>
            <person name="Beiko R.G."/>
            <person name="Rosenstiel P."/>
            <person name="Hippler M."/>
            <person name="Laroche J."/>
        </authorList>
    </citation>
    <scope>NUCLEOTIDE SEQUENCE [LARGE SCALE GENOMIC DNA]</scope>
    <source>
        <strain evidence="2 3">CCMP1005</strain>
    </source>
</reference>
<feature type="region of interest" description="Disordered" evidence="1">
    <location>
        <begin position="10"/>
        <end position="127"/>
    </location>
</feature>
<organism evidence="2 3">
    <name type="scientific">Thalassiosira oceanica</name>
    <name type="common">Marine diatom</name>
    <dbReference type="NCBI Taxonomy" id="159749"/>
    <lineage>
        <taxon>Eukaryota</taxon>
        <taxon>Sar</taxon>
        <taxon>Stramenopiles</taxon>
        <taxon>Ochrophyta</taxon>
        <taxon>Bacillariophyta</taxon>
        <taxon>Coscinodiscophyceae</taxon>
        <taxon>Thalassiosirophycidae</taxon>
        <taxon>Thalassiosirales</taxon>
        <taxon>Thalassiosiraceae</taxon>
        <taxon>Thalassiosira</taxon>
    </lineage>
</organism>
<accession>K0RRG3</accession>
<proteinExistence type="predicted"/>
<name>K0RRG3_THAOC</name>
<dbReference type="Proteomes" id="UP000266841">
    <property type="component" value="Unassembled WGS sequence"/>
</dbReference>
<evidence type="ECO:0000313" key="3">
    <source>
        <dbReference type="Proteomes" id="UP000266841"/>
    </source>
</evidence>
<feature type="region of interest" description="Disordered" evidence="1">
    <location>
        <begin position="803"/>
        <end position="976"/>
    </location>
</feature>
<feature type="compositionally biased region" description="Low complexity" evidence="1">
    <location>
        <begin position="10"/>
        <end position="37"/>
    </location>
</feature>
<evidence type="ECO:0000313" key="2">
    <source>
        <dbReference type="EMBL" id="EJK56403.1"/>
    </source>
</evidence>
<feature type="region of interest" description="Disordered" evidence="1">
    <location>
        <begin position="714"/>
        <end position="735"/>
    </location>
</feature>
<comment type="caution">
    <text evidence="2">The sequence shown here is derived from an EMBL/GenBank/DDBJ whole genome shotgun (WGS) entry which is preliminary data.</text>
</comment>
<feature type="compositionally biased region" description="Low complexity" evidence="1">
    <location>
        <begin position="48"/>
        <end position="71"/>
    </location>
</feature>
<feature type="compositionally biased region" description="Basic and acidic residues" evidence="1">
    <location>
        <begin position="965"/>
        <end position="976"/>
    </location>
</feature>
<gene>
    <name evidence="2" type="ORF">THAOC_23709</name>
</gene>
<dbReference type="InterPro" id="IPR031052">
    <property type="entry name" value="FHY3/FAR1"/>
</dbReference>
<keyword evidence="3" id="KW-1185">Reference proteome</keyword>
<evidence type="ECO:0000256" key="1">
    <source>
        <dbReference type="SAM" id="MobiDB-lite"/>
    </source>
</evidence>
<dbReference type="GO" id="GO:0006355">
    <property type="term" value="P:regulation of DNA-templated transcription"/>
    <property type="evidence" value="ECO:0007669"/>
    <property type="project" value="InterPro"/>
</dbReference>
<evidence type="ECO:0008006" key="4">
    <source>
        <dbReference type="Google" id="ProtNLM"/>
    </source>
</evidence>
<sequence length="976" mass="107490">MFKFIALLAGGDADAAADVSAERPSLPSASTDPSAAADQRKDKRSPTRKPSSPSFVEGGSTQSSQFGSTDGASKLPPTVKRVGAEDDRHATKPRSVSGPPALDRQRQAGDRGQLLPHDNSVFLGGGMRRSELQRKVKDSFDKDEWKKQFNLEGFERNSKNLAFFKRGKWTCIHPGCPWNLAASYMSSKNAFEILDGKGPGEAKYNTNLCLEHNHEIQYEIVDGVEEITSPKDLTGDEMEILRNAALTNSSMPSVKHGLAVKCGNERGRIYNADMLHRVIAREKILIYGTDHHRIPQLMERGRQTRRNGGEFDVDVDDVYRVVGTRFQSNRMKQYSKQYGSYFAIVDGTYGTNKYNLTAAPWVGVDCLGTTILFGISTSLSENTIDMTAAGRTFSLSSSSESKDADSVREIDGVEIQNTFAMNSYIGSLYTDKGPWAEQTAAALGGKIHGLCARHEANNIPAASTGQENYDACFRDLSALVWGITSIKKLEDAIIVCRQKYGHLKPAAKFIDSIEADREKICRAYTQYIFSFNHTTTQRGEGFNDVIKGHKDLTAMLANADLVTLHDHLIRLALENDAKIIKLLSKLRTQEKRWSDAYEDEVNVSIRLCTTKVKSIEQKRDSTYEVADTDGELSCVNLDTKIVHRGDVYVIPTCNCGYFCSSFRICKCIVKALVVSGRKILVCSNIHPYHLLHLHPLWREGLKHARRAEYDDIKPSSSTISSTVSPSLAGDFRKTSKPDSRVIPNEFWTVRRVAKENKRRVQNLRTLADQLIQLAVNNGDEETYKRAHARLSQAKAEVAEMIEEKTGSAPSAPTIHSSDGGSSDDDIVSSNLADPHPPAIPVKNRKQRAHDNAKNNSALCRPASGKTKSKKGSSGKSAKDGQKGGGGRTSMVQRRPVDGQERGRRKSSTKRANPLLGRLQALGRSRGVQSRSDGVGDFNIPGYESSLRDLKPEGVPAETAAIESHNIPRDGQDPSAI</sequence>
<dbReference type="PANTHER" id="PTHR31669">
    <property type="entry name" value="PROTEIN FAR1-RELATED SEQUENCE 10-RELATED"/>
    <property type="match status" value="1"/>
</dbReference>
<dbReference type="AlphaFoldDB" id="K0RRG3"/>
<dbReference type="EMBL" id="AGNL01031505">
    <property type="protein sequence ID" value="EJK56403.1"/>
    <property type="molecule type" value="Genomic_DNA"/>
</dbReference>